<dbReference type="InterPro" id="IPR027275">
    <property type="entry name" value="PRC-brl_dom"/>
</dbReference>
<proteinExistence type="predicted"/>
<accession>A0A166C3S8</accession>
<dbReference type="Proteomes" id="UP000077245">
    <property type="component" value="Unassembled WGS sequence"/>
</dbReference>
<reference evidence="2 3" key="1">
    <citation type="submission" date="2016-04" db="EMBL/GenBank/DDBJ databases">
        <title>Genome sequence of Methanobrevibacter curvatus DSM 11111.</title>
        <authorList>
            <person name="Poehlein A."/>
            <person name="Seedorf H."/>
            <person name="Daniel R."/>
        </authorList>
    </citation>
    <scope>NUCLEOTIDE SEQUENCE [LARGE SCALE GENOMIC DNA]</scope>
    <source>
        <strain evidence="2 3">DSM 11111</strain>
    </source>
</reference>
<dbReference type="PATRIC" id="fig|49547.3.peg.1690"/>
<evidence type="ECO:0000313" key="3">
    <source>
        <dbReference type="Proteomes" id="UP000077245"/>
    </source>
</evidence>
<feature type="domain" description="PRC-barrel" evidence="1">
    <location>
        <begin position="11"/>
        <end position="74"/>
    </location>
</feature>
<dbReference type="EMBL" id="LWMV01000197">
    <property type="protein sequence ID" value="KZX11027.1"/>
    <property type="molecule type" value="Genomic_DNA"/>
</dbReference>
<keyword evidence="3" id="KW-1185">Reference proteome</keyword>
<dbReference type="OrthoDB" id="81593at2157"/>
<evidence type="ECO:0000313" key="2">
    <source>
        <dbReference type="EMBL" id="KZX11027.1"/>
    </source>
</evidence>
<sequence>MDDKKNVQNPEEKLWSSLHGYDVATSDAHFLGKVVELIINENNGKIVDIVVNRGDGRNIPLKGIKADGNLLQIPFSRIEKVGEFIIVSV</sequence>
<name>A0A166C3S8_9EURY</name>
<comment type="caution">
    <text evidence="2">The sequence shown here is derived from an EMBL/GenBank/DDBJ whole genome shotgun (WGS) entry which is preliminary data.</text>
</comment>
<dbReference type="STRING" id="49547.MBCUR_15820"/>
<evidence type="ECO:0000259" key="1">
    <source>
        <dbReference type="Pfam" id="PF05239"/>
    </source>
</evidence>
<gene>
    <name evidence="2" type="ORF">MBCUR_15820</name>
</gene>
<dbReference type="AlphaFoldDB" id="A0A166C3S8"/>
<dbReference type="Pfam" id="PF05239">
    <property type="entry name" value="PRC"/>
    <property type="match status" value="1"/>
</dbReference>
<protein>
    <submittedName>
        <fullName evidence="2">PRC-barrel domain protein</fullName>
    </submittedName>
</protein>
<dbReference type="Gene3D" id="2.30.30.240">
    <property type="entry name" value="PRC-barrel domain"/>
    <property type="match status" value="1"/>
</dbReference>
<organism evidence="2 3">
    <name type="scientific">Methanobrevibacter curvatus</name>
    <dbReference type="NCBI Taxonomy" id="49547"/>
    <lineage>
        <taxon>Archaea</taxon>
        <taxon>Methanobacteriati</taxon>
        <taxon>Methanobacteriota</taxon>
        <taxon>Methanomada group</taxon>
        <taxon>Methanobacteria</taxon>
        <taxon>Methanobacteriales</taxon>
        <taxon>Methanobacteriaceae</taxon>
        <taxon>Methanobrevibacter</taxon>
    </lineage>
</organism>
<dbReference type="RefSeq" id="WP_067092325.1">
    <property type="nucleotide sequence ID" value="NZ_LWMV01000197.1"/>
</dbReference>
<dbReference type="InterPro" id="IPR011033">
    <property type="entry name" value="PRC_barrel-like_sf"/>
</dbReference>
<dbReference type="SUPFAM" id="SSF50346">
    <property type="entry name" value="PRC-barrel domain"/>
    <property type="match status" value="1"/>
</dbReference>